<keyword evidence="2" id="KW-1185">Reference proteome</keyword>
<organism evidence="1 2">
    <name type="scientific">Dreissena polymorpha</name>
    <name type="common">Zebra mussel</name>
    <name type="synonym">Mytilus polymorpha</name>
    <dbReference type="NCBI Taxonomy" id="45954"/>
    <lineage>
        <taxon>Eukaryota</taxon>
        <taxon>Metazoa</taxon>
        <taxon>Spiralia</taxon>
        <taxon>Lophotrochozoa</taxon>
        <taxon>Mollusca</taxon>
        <taxon>Bivalvia</taxon>
        <taxon>Autobranchia</taxon>
        <taxon>Heteroconchia</taxon>
        <taxon>Euheterodonta</taxon>
        <taxon>Imparidentia</taxon>
        <taxon>Neoheterodontei</taxon>
        <taxon>Myida</taxon>
        <taxon>Dreissenoidea</taxon>
        <taxon>Dreissenidae</taxon>
        <taxon>Dreissena</taxon>
    </lineage>
</organism>
<sequence length="64" mass="6494">MFASLQSFGSSPVSNDLWKMAVMAGVASTAQACSTVFGSSSGPAALRTLVLFNSLSTPSSLMCS</sequence>
<accession>A0A9D3YGS9</accession>
<dbReference type="EMBL" id="JAIWYP010000016">
    <property type="protein sequence ID" value="KAH3697849.1"/>
    <property type="molecule type" value="Genomic_DNA"/>
</dbReference>
<dbReference type="Proteomes" id="UP000828390">
    <property type="component" value="Unassembled WGS sequence"/>
</dbReference>
<gene>
    <name evidence="1" type="ORF">DPMN_085359</name>
</gene>
<evidence type="ECO:0000313" key="1">
    <source>
        <dbReference type="EMBL" id="KAH3697849.1"/>
    </source>
</evidence>
<protein>
    <submittedName>
        <fullName evidence="1">Uncharacterized protein</fullName>
    </submittedName>
</protein>
<proteinExistence type="predicted"/>
<dbReference type="AlphaFoldDB" id="A0A9D3YGS9"/>
<reference evidence="1" key="1">
    <citation type="journal article" date="2019" name="bioRxiv">
        <title>The Genome of the Zebra Mussel, Dreissena polymorpha: A Resource for Invasive Species Research.</title>
        <authorList>
            <person name="McCartney M.A."/>
            <person name="Auch B."/>
            <person name="Kono T."/>
            <person name="Mallez S."/>
            <person name="Zhang Y."/>
            <person name="Obille A."/>
            <person name="Becker A."/>
            <person name="Abrahante J.E."/>
            <person name="Garbe J."/>
            <person name="Badalamenti J.P."/>
            <person name="Herman A."/>
            <person name="Mangelson H."/>
            <person name="Liachko I."/>
            <person name="Sullivan S."/>
            <person name="Sone E.D."/>
            <person name="Koren S."/>
            <person name="Silverstein K.A.T."/>
            <person name="Beckman K.B."/>
            <person name="Gohl D.M."/>
        </authorList>
    </citation>
    <scope>NUCLEOTIDE SEQUENCE</scope>
    <source>
        <strain evidence="1">Duluth1</strain>
        <tissue evidence="1">Whole animal</tissue>
    </source>
</reference>
<reference evidence="1" key="2">
    <citation type="submission" date="2020-11" db="EMBL/GenBank/DDBJ databases">
        <authorList>
            <person name="McCartney M.A."/>
            <person name="Auch B."/>
            <person name="Kono T."/>
            <person name="Mallez S."/>
            <person name="Becker A."/>
            <person name="Gohl D.M."/>
            <person name="Silverstein K.A.T."/>
            <person name="Koren S."/>
            <person name="Bechman K.B."/>
            <person name="Herman A."/>
            <person name="Abrahante J.E."/>
            <person name="Garbe J."/>
        </authorList>
    </citation>
    <scope>NUCLEOTIDE SEQUENCE</scope>
    <source>
        <strain evidence="1">Duluth1</strain>
        <tissue evidence="1">Whole animal</tissue>
    </source>
</reference>
<comment type="caution">
    <text evidence="1">The sequence shown here is derived from an EMBL/GenBank/DDBJ whole genome shotgun (WGS) entry which is preliminary data.</text>
</comment>
<name>A0A9D3YGS9_DREPO</name>
<evidence type="ECO:0000313" key="2">
    <source>
        <dbReference type="Proteomes" id="UP000828390"/>
    </source>
</evidence>